<protein>
    <submittedName>
        <fullName evidence="3">Uncharacterized protein</fullName>
    </submittedName>
</protein>
<gene>
    <name evidence="3" type="ORF">GBAR_LOCUS31202</name>
</gene>
<dbReference type="AlphaFoldDB" id="A0AA35XFU2"/>
<keyword evidence="4" id="KW-1185">Reference proteome</keyword>
<evidence type="ECO:0000313" key="4">
    <source>
        <dbReference type="Proteomes" id="UP001174909"/>
    </source>
</evidence>
<feature type="region of interest" description="Disordered" evidence="1">
    <location>
        <begin position="85"/>
        <end position="110"/>
    </location>
</feature>
<organism evidence="3 4">
    <name type="scientific">Geodia barretti</name>
    <name type="common">Barrett's horny sponge</name>
    <dbReference type="NCBI Taxonomy" id="519541"/>
    <lineage>
        <taxon>Eukaryota</taxon>
        <taxon>Metazoa</taxon>
        <taxon>Porifera</taxon>
        <taxon>Demospongiae</taxon>
        <taxon>Heteroscleromorpha</taxon>
        <taxon>Tetractinellida</taxon>
        <taxon>Astrophorina</taxon>
        <taxon>Geodiidae</taxon>
        <taxon>Geodia</taxon>
    </lineage>
</organism>
<comment type="caution">
    <text evidence="3">The sequence shown here is derived from an EMBL/GenBank/DDBJ whole genome shotgun (WGS) entry which is preliminary data.</text>
</comment>
<feature type="transmembrane region" description="Helical" evidence="2">
    <location>
        <begin position="49"/>
        <end position="75"/>
    </location>
</feature>
<dbReference type="EMBL" id="CASHTH010004428">
    <property type="protein sequence ID" value="CAI8057248.1"/>
    <property type="molecule type" value="Genomic_DNA"/>
</dbReference>
<keyword evidence="2" id="KW-1133">Transmembrane helix</keyword>
<evidence type="ECO:0000256" key="2">
    <source>
        <dbReference type="SAM" id="Phobius"/>
    </source>
</evidence>
<feature type="transmembrane region" description="Helical" evidence="2">
    <location>
        <begin position="7"/>
        <end position="29"/>
    </location>
</feature>
<reference evidence="3" key="1">
    <citation type="submission" date="2023-03" db="EMBL/GenBank/DDBJ databases">
        <authorList>
            <person name="Steffen K."/>
            <person name="Cardenas P."/>
        </authorList>
    </citation>
    <scope>NUCLEOTIDE SEQUENCE</scope>
</reference>
<keyword evidence="2" id="KW-0812">Transmembrane</keyword>
<dbReference type="Proteomes" id="UP001174909">
    <property type="component" value="Unassembled WGS sequence"/>
</dbReference>
<keyword evidence="2" id="KW-0472">Membrane</keyword>
<evidence type="ECO:0000256" key="1">
    <source>
        <dbReference type="SAM" id="MobiDB-lite"/>
    </source>
</evidence>
<evidence type="ECO:0000313" key="3">
    <source>
        <dbReference type="EMBL" id="CAI8057248.1"/>
    </source>
</evidence>
<accession>A0AA35XFU2</accession>
<proteinExistence type="predicted"/>
<name>A0AA35XFU2_GEOBA</name>
<sequence>MFTPTKLFYIISAVVVGGAASGYVAWAIASRFARIAELNERAIVEPHVLVVLCIAGGLLALPLGAAAGLFGAVVINRLADYLRRSPGTGDKADSVSWVTQRPTTEDRPGE</sequence>